<dbReference type="RefSeq" id="XP_066081331.1">
    <property type="nucleotide sequence ID" value="XM_066225234.1"/>
</dbReference>
<feature type="compositionally biased region" description="Acidic residues" evidence="1">
    <location>
        <begin position="1"/>
        <end position="10"/>
    </location>
</feature>
<feature type="region of interest" description="Disordered" evidence="1">
    <location>
        <begin position="309"/>
        <end position="401"/>
    </location>
</feature>
<sequence length="401" mass="43765">MAQSAEDEFSDIVKISPPSSSASLMSYDSVSVGENNHNNNDSEIKSEVMSCTNDETDVKPIILVSPSKHTNDRKPPHVTFEPVPITPSKKEHKQPVSAVDEEGGHGVVEDTVRRVRQQSDKLQSIAQPYADKTRYFAESKPVLFTFIALWIGFSAIPILIFLGFALAATVFILSTALIFSAVVILGAILMAAATLIGTILFGATILTPILFLTTFLSSCTLFTLLCLFLIHRLYLHIQLSTAESSEGYSLSALGSGIKSWMDETIQRIILSLPFTRSHSESDESLWLERNSKLGKVNVGRKWSPVELANHQPISKHSDTQGDHKVKDGDARVKTSRDKNQEDTSHDNESIISEAASSGSSSSSLDTPSTGSGSTLKEIKDVSAFDRHLTKEERKAVVGMVN</sequence>
<feature type="compositionally biased region" description="Basic and acidic residues" evidence="1">
    <location>
        <begin position="376"/>
        <end position="395"/>
    </location>
</feature>
<evidence type="ECO:0000313" key="3">
    <source>
        <dbReference type="EMBL" id="WWD03364.1"/>
    </source>
</evidence>
<accession>A0AAX4KBM9</accession>
<keyword evidence="2" id="KW-0472">Membrane</keyword>
<feature type="transmembrane region" description="Helical" evidence="2">
    <location>
        <begin position="178"/>
        <end position="202"/>
    </location>
</feature>
<protein>
    <recommendedName>
        <fullName evidence="5">Outer spore wall protein 5</fullName>
    </recommendedName>
</protein>
<reference evidence="3 4" key="1">
    <citation type="submission" date="2024-01" db="EMBL/GenBank/DDBJ databases">
        <title>Comparative genomics of Cryptococcus and Kwoniella reveals pathogenesis evolution and contrasting modes of karyotype evolution via chromosome fusion or intercentromeric recombination.</title>
        <authorList>
            <person name="Coelho M.A."/>
            <person name="David-Palma M."/>
            <person name="Shea T."/>
            <person name="Bowers K."/>
            <person name="McGinley-Smith S."/>
            <person name="Mohammad A.W."/>
            <person name="Gnirke A."/>
            <person name="Yurkov A.M."/>
            <person name="Nowrousian M."/>
            <person name="Sun S."/>
            <person name="Cuomo C.A."/>
            <person name="Heitman J."/>
        </authorList>
    </citation>
    <scope>NUCLEOTIDE SEQUENCE [LARGE SCALE GENOMIC DNA]</scope>
    <source>
        <strain evidence="3 4">PYCC6329</strain>
    </source>
</reference>
<evidence type="ECO:0008006" key="5">
    <source>
        <dbReference type="Google" id="ProtNLM"/>
    </source>
</evidence>
<dbReference type="KEGG" id="ker:91100220"/>
<feature type="transmembrane region" description="Helical" evidence="2">
    <location>
        <begin position="142"/>
        <end position="172"/>
    </location>
</feature>
<feature type="compositionally biased region" description="Low complexity" evidence="1">
    <location>
        <begin position="16"/>
        <end position="26"/>
    </location>
</feature>
<dbReference type="EMBL" id="CP144089">
    <property type="protein sequence ID" value="WWD03364.1"/>
    <property type="molecule type" value="Genomic_DNA"/>
</dbReference>
<proteinExistence type="predicted"/>
<keyword evidence="2" id="KW-0812">Transmembrane</keyword>
<feature type="region of interest" description="Disordered" evidence="1">
    <location>
        <begin position="66"/>
        <end position="103"/>
    </location>
</feature>
<organism evidence="3 4">
    <name type="scientific">Kwoniella europaea PYCC6329</name>
    <dbReference type="NCBI Taxonomy" id="1423913"/>
    <lineage>
        <taxon>Eukaryota</taxon>
        <taxon>Fungi</taxon>
        <taxon>Dikarya</taxon>
        <taxon>Basidiomycota</taxon>
        <taxon>Agaricomycotina</taxon>
        <taxon>Tremellomycetes</taxon>
        <taxon>Tremellales</taxon>
        <taxon>Cryptococcaceae</taxon>
        <taxon>Kwoniella</taxon>
    </lineage>
</organism>
<evidence type="ECO:0000256" key="1">
    <source>
        <dbReference type="SAM" id="MobiDB-lite"/>
    </source>
</evidence>
<feature type="transmembrane region" description="Helical" evidence="2">
    <location>
        <begin position="209"/>
        <end position="230"/>
    </location>
</feature>
<evidence type="ECO:0000313" key="4">
    <source>
        <dbReference type="Proteomes" id="UP001358614"/>
    </source>
</evidence>
<feature type="compositionally biased region" description="Basic and acidic residues" evidence="1">
    <location>
        <begin position="315"/>
        <end position="348"/>
    </location>
</feature>
<gene>
    <name evidence="3" type="ORF">V865_001416</name>
</gene>
<dbReference type="Proteomes" id="UP001358614">
    <property type="component" value="Chromosome 1"/>
</dbReference>
<dbReference type="GeneID" id="91100220"/>
<dbReference type="AlphaFoldDB" id="A0AAX4KBM9"/>
<feature type="compositionally biased region" description="Low complexity" evidence="1">
    <location>
        <begin position="349"/>
        <end position="375"/>
    </location>
</feature>
<dbReference type="Pfam" id="PF16015">
    <property type="entry name" value="Promethin"/>
    <property type="match status" value="1"/>
</dbReference>
<keyword evidence="2" id="KW-1133">Transmembrane helix</keyword>
<feature type="region of interest" description="Disordered" evidence="1">
    <location>
        <begin position="1"/>
        <end position="26"/>
    </location>
</feature>
<evidence type="ECO:0000256" key="2">
    <source>
        <dbReference type="SAM" id="Phobius"/>
    </source>
</evidence>
<name>A0AAX4KBM9_9TREE</name>
<keyword evidence="4" id="KW-1185">Reference proteome</keyword>